<dbReference type="Proteomes" id="UP001612812">
    <property type="component" value="Unassembled WGS sequence"/>
</dbReference>
<name>A0ABW7ZII4_9ACTN</name>
<evidence type="ECO:0000313" key="2">
    <source>
        <dbReference type="EMBL" id="MFI7262658.1"/>
    </source>
</evidence>
<dbReference type="SUPFAM" id="SSF56112">
    <property type="entry name" value="Protein kinase-like (PK-like)"/>
    <property type="match status" value="1"/>
</dbReference>
<comment type="caution">
    <text evidence="2">The sequence shown here is derived from an EMBL/GenBank/DDBJ whole genome shotgun (WGS) entry which is preliminary data.</text>
</comment>
<dbReference type="Gene3D" id="3.90.1200.10">
    <property type="match status" value="1"/>
</dbReference>
<dbReference type="RefSeq" id="WP_396768696.1">
    <property type="nucleotide sequence ID" value="NZ_JBITLA010000003.1"/>
</dbReference>
<evidence type="ECO:0000259" key="1">
    <source>
        <dbReference type="Pfam" id="PF01636"/>
    </source>
</evidence>
<dbReference type="InterPro" id="IPR011009">
    <property type="entry name" value="Kinase-like_dom_sf"/>
</dbReference>
<sequence length="256" mass="28868">MSAEEIPLTGGNVSAGVVRVGDTVRRQAGPWTPAVHALLDHLRSVGFRGAPRPLGIDEQGREVLTYAAGEVPWPHRFDLLEPRDRLARVGRLARELHDALATFAPPPDARWNALIPADRDEMIVHHDLAPWNLVVGDRWVVIDWDNAGPGSRLWDLAYAVHGFVPLSAHPDWQRADAGQRLRTFADAYGLDERQRRDLVPLLTVRARAMHDFLRDRAALGVEPWVTHWRTGHGDAWRADADYTERHTDQWMTALLD</sequence>
<protein>
    <submittedName>
        <fullName evidence="2">Phosphotransferase</fullName>
    </submittedName>
</protein>
<dbReference type="EMBL" id="JBITLE010000003">
    <property type="protein sequence ID" value="MFI7262658.1"/>
    <property type="molecule type" value="Genomic_DNA"/>
</dbReference>
<evidence type="ECO:0000313" key="3">
    <source>
        <dbReference type="Proteomes" id="UP001612812"/>
    </source>
</evidence>
<proteinExistence type="predicted"/>
<keyword evidence="3" id="KW-1185">Reference proteome</keyword>
<gene>
    <name evidence="2" type="ORF">ACIBP4_10205</name>
</gene>
<dbReference type="Pfam" id="PF01636">
    <property type="entry name" value="APH"/>
    <property type="match status" value="1"/>
</dbReference>
<dbReference type="InterPro" id="IPR002575">
    <property type="entry name" value="Aminoglycoside_PTrfase"/>
</dbReference>
<feature type="domain" description="Aminoglycoside phosphotransferase" evidence="1">
    <location>
        <begin position="109"/>
        <end position="189"/>
    </location>
</feature>
<organism evidence="2 3">
    <name type="scientific">Micromonospora maritima</name>
    <dbReference type="NCBI Taxonomy" id="986711"/>
    <lineage>
        <taxon>Bacteria</taxon>
        <taxon>Bacillati</taxon>
        <taxon>Actinomycetota</taxon>
        <taxon>Actinomycetes</taxon>
        <taxon>Micromonosporales</taxon>
        <taxon>Micromonosporaceae</taxon>
        <taxon>Micromonospora</taxon>
    </lineage>
</organism>
<reference evidence="2 3" key="1">
    <citation type="submission" date="2024-10" db="EMBL/GenBank/DDBJ databases">
        <title>The Natural Products Discovery Center: Release of the First 8490 Sequenced Strains for Exploring Actinobacteria Biosynthetic Diversity.</title>
        <authorList>
            <person name="Kalkreuter E."/>
            <person name="Kautsar S.A."/>
            <person name="Yang D."/>
            <person name="Bader C.D."/>
            <person name="Teijaro C.N."/>
            <person name="Fluegel L."/>
            <person name="Davis C.M."/>
            <person name="Simpson J.R."/>
            <person name="Lauterbach L."/>
            <person name="Steele A.D."/>
            <person name="Gui C."/>
            <person name="Meng S."/>
            <person name="Li G."/>
            <person name="Viehrig K."/>
            <person name="Ye F."/>
            <person name="Su P."/>
            <person name="Kiefer A.F."/>
            <person name="Nichols A."/>
            <person name="Cepeda A.J."/>
            <person name="Yan W."/>
            <person name="Fan B."/>
            <person name="Jiang Y."/>
            <person name="Adhikari A."/>
            <person name="Zheng C.-J."/>
            <person name="Schuster L."/>
            <person name="Cowan T.M."/>
            <person name="Smanski M.J."/>
            <person name="Chevrette M.G."/>
            <person name="De Carvalho L.P.S."/>
            <person name="Shen B."/>
        </authorList>
    </citation>
    <scope>NUCLEOTIDE SEQUENCE [LARGE SCALE GENOMIC DNA]</scope>
    <source>
        <strain evidence="2 3">NPDC049845</strain>
    </source>
</reference>
<accession>A0ABW7ZII4</accession>